<dbReference type="InterPro" id="IPR022740">
    <property type="entry name" value="Polyphenol_oxidase_C"/>
</dbReference>
<evidence type="ECO:0000256" key="6">
    <source>
        <dbReference type="ARBA" id="ARBA00023008"/>
    </source>
</evidence>
<evidence type="ECO:0000256" key="5">
    <source>
        <dbReference type="ARBA" id="ARBA00023002"/>
    </source>
</evidence>
<name>A0A9Q0J471_9ROSI</name>
<evidence type="ECO:0000259" key="9">
    <source>
        <dbReference type="PROSITE" id="PS00498"/>
    </source>
</evidence>
<accession>A0A9Q0J471</accession>
<dbReference type="Pfam" id="PF00264">
    <property type="entry name" value="Tyrosinase"/>
    <property type="match status" value="1"/>
</dbReference>
<feature type="domain" description="Tyrosinase copper-binding" evidence="8">
    <location>
        <begin position="170"/>
        <end position="187"/>
    </location>
</feature>
<keyword evidence="11" id="KW-1185">Reference proteome</keyword>
<reference evidence="10" key="1">
    <citation type="submission" date="2022-02" db="EMBL/GenBank/DDBJ databases">
        <authorList>
            <person name="Henning P.M."/>
            <person name="McCubbin A.G."/>
            <person name="Shore J.S."/>
        </authorList>
    </citation>
    <scope>NUCLEOTIDE SEQUENCE</scope>
    <source>
        <strain evidence="10">F60SS</strain>
        <tissue evidence="10">Leaves</tissue>
    </source>
</reference>
<dbReference type="InterPro" id="IPR002227">
    <property type="entry name" value="Tyrosinase_Cu-bd"/>
</dbReference>
<comment type="caution">
    <text evidence="10">The sequence shown here is derived from an EMBL/GenBank/DDBJ whole genome shotgun (WGS) entry which is preliminary data.</text>
</comment>
<protein>
    <recommendedName>
        <fullName evidence="8 9">Tyrosinase copper-binding domain-containing protein</fullName>
    </recommendedName>
</protein>
<dbReference type="GO" id="GO:0046872">
    <property type="term" value="F:metal ion binding"/>
    <property type="evidence" value="ECO:0007669"/>
    <property type="project" value="UniProtKB-KW"/>
</dbReference>
<evidence type="ECO:0000259" key="8">
    <source>
        <dbReference type="PROSITE" id="PS00497"/>
    </source>
</evidence>
<keyword evidence="3" id="KW-0479">Metal-binding</keyword>
<dbReference type="Pfam" id="PF12143">
    <property type="entry name" value="PPO1_KFDV"/>
    <property type="match status" value="1"/>
</dbReference>
<dbReference type="PROSITE" id="PS00497">
    <property type="entry name" value="TYROSINASE_1"/>
    <property type="match status" value="1"/>
</dbReference>
<evidence type="ECO:0000256" key="1">
    <source>
        <dbReference type="ARBA" id="ARBA00001973"/>
    </source>
</evidence>
<organism evidence="10 11">
    <name type="scientific">Turnera subulata</name>
    <dbReference type="NCBI Taxonomy" id="218843"/>
    <lineage>
        <taxon>Eukaryota</taxon>
        <taxon>Viridiplantae</taxon>
        <taxon>Streptophyta</taxon>
        <taxon>Embryophyta</taxon>
        <taxon>Tracheophyta</taxon>
        <taxon>Spermatophyta</taxon>
        <taxon>Magnoliopsida</taxon>
        <taxon>eudicotyledons</taxon>
        <taxon>Gunneridae</taxon>
        <taxon>Pentapetalae</taxon>
        <taxon>rosids</taxon>
        <taxon>fabids</taxon>
        <taxon>Malpighiales</taxon>
        <taxon>Passifloraceae</taxon>
        <taxon>Turnera</taxon>
    </lineage>
</organism>
<proteinExistence type="inferred from homology"/>
<dbReference type="GO" id="GO:0004097">
    <property type="term" value="F:catechol oxidase activity"/>
    <property type="evidence" value="ECO:0007669"/>
    <property type="project" value="InterPro"/>
</dbReference>
<reference evidence="10" key="2">
    <citation type="journal article" date="2023" name="Plants (Basel)">
        <title>Annotation of the Turnera subulata (Passifloraceae) Draft Genome Reveals the S-Locus Evolved after the Divergence of Turneroideae from Passifloroideae in a Stepwise Manner.</title>
        <authorList>
            <person name="Henning P.M."/>
            <person name="Roalson E.H."/>
            <person name="Mir W."/>
            <person name="McCubbin A.G."/>
            <person name="Shore J.S."/>
        </authorList>
    </citation>
    <scope>NUCLEOTIDE SEQUENCE</scope>
    <source>
        <strain evidence="10">F60SS</strain>
    </source>
</reference>
<dbReference type="PANTHER" id="PTHR11474">
    <property type="entry name" value="TYROSINASE FAMILY MEMBER"/>
    <property type="match status" value="1"/>
</dbReference>
<dbReference type="OrthoDB" id="6132182at2759"/>
<evidence type="ECO:0000256" key="7">
    <source>
        <dbReference type="ARBA" id="ARBA00023157"/>
    </source>
</evidence>
<dbReference type="InterPro" id="IPR050316">
    <property type="entry name" value="Tyrosinase/Hemocyanin"/>
</dbReference>
<evidence type="ECO:0000256" key="3">
    <source>
        <dbReference type="ARBA" id="ARBA00022723"/>
    </source>
</evidence>
<dbReference type="PRINTS" id="PR00092">
    <property type="entry name" value="TYROSINASE"/>
</dbReference>
<dbReference type="PANTHER" id="PTHR11474:SF128">
    <property type="entry name" value="AUREUSIDIN SYNTHASE-LIKE"/>
    <property type="match status" value="1"/>
</dbReference>
<comment type="similarity">
    <text evidence="2">Belongs to the tyrosinase family.</text>
</comment>
<dbReference type="EMBL" id="JAKUCV010006415">
    <property type="protein sequence ID" value="KAJ4827432.1"/>
    <property type="molecule type" value="Genomic_DNA"/>
</dbReference>
<dbReference type="SUPFAM" id="SSF48056">
    <property type="entry name" value="Di-copper centre-containing domain"/>
    <property type="match status" value="1"/>
</dbReference>
<comment type="cofactor">
    <cofactor evidence="1">
        <name>Cu(2+)</name>
        <dbReference type="ChEBI" id="CHEBI:29036"/>
    </cofactor>
</comment>
<evidence type="ECO:0000256" key="4">
    <source>
        <dbReference type="ARBA" id="ARBA00022784"/>
    </source>
</evidence>
<keyword evidence="5" id="KW-0560">Oxidoreductase</keyword>
<dbReference type="Pfam" id="PF12142">
    <property type="entry name" value="PPO1_DWL"/>
    <property type="match status" value="1"/>
</dbReference>
<dbReference type="Gene3D" id="1.10.1280.10">
    <property type="entry name" value="Di-copper center containing domain from catechol oxidase"/>
    <property type="match status" value="1"/>
</dbReference>
<gene>
    <name evidence="10" type="ORF">Tsubulata_011085</name>
</gene>
<sequence>METKKWGLVVSVVFIIAALPLVLRVKDPREIQYALIRELLKPSIPKLLPGSSSMRKKEARIFGVSPNLTTCHQSSSPSGFRIYCCPPRSESDEAIIEFQFPDPSSSPLRIRRAAHLVDHNYLTKYNKALSIMKSLPYTDPRSFTRQANLHCLYCTGSYNQKYSNSEFSIHRSWLFFPWHRMMLYFHERILGNLIGDDTFALPFWSWDIPEGMVIPEMYMNASLFHGERDFSHFPPNVVDLDYRNKESGLSPEDQIRTNLALMYRQMVSGAKTMELFMGCPYRLGEAGFCNSPGTIELAPHNTVHDWIGSNSNPSREDMGAFYSAARDPLFYAHHANIDRLWEVWGDIHNEMTIKDPDWLESYFYFYDEKLQLNKIKVGDVLDTTKLGYGYEEVDINPWLNARPKPSVPPEIARPLLKSRHLQHPLQPSNHFARILDGSLTYRVSRPKIGRSKKEKEEEEEVLVVHGIDVQGDMFVKFDVYINVVDETTIGPRFSEFAGTFVHITSGAESVSESNIEAKRKKANLKLGISEILADLKAEGDQDIWVTLLPRSHGCINTTVDGIKIDYLK</sequence>
<dbReference type="Proteomes" id="UP001141552">
    <property type="component" value="Unassembled WGS sequence"/>
</dbReference>
<feature type="domain" description="Tyrosinase copper-binding" evidence="9">
    <location>
        <begin position="327"/>
        <end position="338"/>
    </location>
</feature>
<evidence type="ECO:0000256" key="2">
    <source>
        <dbReference type="ARBA" id="ARBA00009928"/>
    </source>
</evidence>
<dbReference type="PROSITE" id="PS00498">
    <property type="entry name" value="TYROSINASE_2"/>
    <property type="match status" value="1"/>
</dbReference>
<keyword evidence="7" id="KW-1015">Disulfide bond</keyword>
<evidence type="ECO:0000313" key="10">
    <source>
        <dbReference type="EMBL" id="KAJ4827432.1"/>
    </source>
</evidence>
<dbReference type="InterPro" id="IPR022739">
    <property type="entry name" value="Polyphenol_oxidase_cen"/>
</dbReference>
<keyword evidence="6" id="KW-0186">Copper</keyword>
<evidence type="ECO:0000313" key="11">
    <source>
        <dbReference type="Proteomes" id="UP001141552"/>
    </source>
</evidence>
<dbReference type="AlphaFoldDB" id="A0A9Q0J471"/>
<dbReference type="InterPro" id="IPR008922">
    <property type="entry name" value="Di-copper_centre_dom_sf"/>
</dbReference>
<keyword evidence="4" id="KW-0883">Thioether bond</keyword>